<protein>
    <recommendedName>
        <fullName evidence="12">2Fe-2S ferredoxin-type domain-containing protein</fullName>
    </recommendedName>
</protein>
<reference evidence="13" key="1">
    <citation type="submission" date="2018-05" db="EMBL/GenBank/DDBJ databases">
        <authorList>
            <person name="Lanie J.A."/>
            <person name="Ng W.-L."/>
            <person name="Kazmierczak K.M."/>
            <person name="Andrzejewski T.M."/>
            <person name="Davidsen T.M."/>
            <person name="Wayne K.J."/>
            <person name="Tettelin H."/>
            <person name="Glass J.I."/>
            <person name="Rusch D."/>
            <person name="Podicherti R."/>
            <person name="Tsui H.-C.T."/>
            <person name="Winkler M.E."/>
        </authorList>
    </citation>
    <scope>NUCLEOTIDE SEQUENCE</scope>
</reference>
<comment type="cofactor">
    <cofactor evidence="1">
        <name>[3Fe-4S] cluster</name>
        <dbReference type="ChEBI" id="CHEBI:21137"/>
    </cofactor>
</comment>
<evidence type="ECO:0000256" key="10">
    <source>
        <dbReference type="ARBA" id="ARBA00023014"/>
    </source>
</evidence>
<dbReference type="PROSITE" id="PS51085">
    <property type="entry name" value="2FE2S_FER_2"/>
    <property type="match status" value="1"/>
</dbReference>
<keyword evidence="8" id="KW-0560">Oxidoreductase</keyword>
<gene>
    <name evidence="13" type="ORF">METZ01_LOCUS22459</name>
</gene>
<dbReference type="Pfam" id="PF13085">
    <property type="entry name" value="Fer2_3"/>
    <property type="match status" value="1"/>
</dbReference>
<evidence type="ECO:0000313" key="13">
    <source>
        <dbReference type="EMBL" id="SUZ69605.1"/>
    </source>
</evidence>
<evidence type="ECO:0000256" key="2">
    <source>
        <dbReference type="ARBA" id="ARBA00001966"/>
    </source>
</evidence>
<dbReference type="GO" id="GO:0051537">
    <property type="term" value="F:2 iron, 2 sulfur cluster binding"/>
    <property type="evidence" value="ECO:0007669"/>
    <property type="project" value="UniProtKB-KW"/>
</dbReference>
<dbReference type="GO" id="GO:0009055">
    <property type="term" value="F:electron transfer activity"/>
    <property type="evidence" value="ECO:0007669"/>
    <property type="project" value="InterPro"/>
</dbReference>
<name>A0A381PRB6_9ZZZZ</name>
<dbReference type="GO" id="GO:0046872">
    <property type="term" value="F:metal ion binding"/>
    <property type="evidence" value="ECO:0007669"/>
    <property type="project" value="UniProtKB-KW"/>
</dbReference>
<dbReference type="SUPFAM" id="SSF54292">
    <property type="entry name" value="2Fe-2S ferredoxin-like"/>
    <property type="match status" value="1"/>
</dbReference>
<dbReference type="FunFam" id="1.10.1060.10:FF:000003">
    <property type="entry name" value="Succinate dehydrogenase iron-sulfur subunit"/>
    <property type="match status" value="1"/>
</dbReference>
<organism evidence="13">
    <name type="scientific">marine metagenome</name>
    <dbReference type="NCBI Taxonomy" id="408172"/>
    <lineage>
        <taxon>unclassified sequences</taxon>
        <taxon>metagenomes</taxon>
        <taxon>ecological metagenomes</taxon>
    </lineage>
</organism>
<keyword evidence="5" id="KW-0004">4Fe-4S</keyword>
<dbReference type="CDD" id="cd00207">
    <property type="entry name" value="fer2"/>
    <property type="match status" value="1"/>
</dbReference>
<evidence type="ECO:0000256" key="5">
    <source>
        <dbReference type="ARBA" id="ARBA00022485"/>
    </source>
</evidence>
<dbReference type="InterPro" id="IPR050573">
    <property type="entry name" value="SDH/FRD_Iron-Sulfur"/>
</dbReference>
<evidence type="ECO:0000256" key="1">
    <source>
        <dbReference type="ARBA" id="ARBA00001927"/>
    </source>
</evidence>
<accession>A0A381PRB6</accession>
<dbReference type="InterPro" id="IPR012675">
    <property type="entry name" value="Beta-grasp_dom_sf"/>
</dbReference>
<dbReference type="NCBIfam" id="TIGR00384">
    <property type="entry name" value="dhsB"/>
    <property type="match status" value="1"/>
</dbReference>
<dbReference type="PANTHER" id="PTHR11921">
    <property type="entry name" value="SUCCINATE DEHYDROGENASE IRON-SULFUR PROTEIN"/>
    <property type="match status" value="1"/>
</dbReference>
<comment type="cofactor">
    <cofactor evidence="2">
        <name>[4Fe-4S] cluster</name>
        <dbReference type="ChEBI" id="CHEBI:49883"/>
    </cofactor>
</comment>
<dbReference type="InterPro" id="IPR025192">
    <property type="entry name" value="Succ_DH/fum_Rdtase_N"/>
</dbReference>
<dbReference type="Gene3D" id="1.10.1060.10">
    <property type="entry name" value="Alpha-helical ferredoxin"/>
    <property type="match status" value="1"/>
</dbReference>
<dbReference type="GO" id="GO:0022904">
    <property type="term" value="P:respiratory electron transport chain"/>
    <property type="evidence" value="ECO:0007669"/>
    <property type="project" value="TreeGrafter"/>
</dbReference>
<dbReference type="GO" id="GO:0051539">
    <property type="term" value="F:4 iron, 4 sulfur cluster binding"/>
    <property type="evidence" value="ECO:0007669"/>
    <property type="project" value="UniProtKB-KW"/>
</dbReference>
<evidence type="ECO:0000256" key="4">
    <source>
        <dbReference type="ARBA" id="ARBA00009433"/>
    </source>
</evidence>
<keyword evidence="10" id="KW-0411">Iron-sulfur</keyword>
<evidence type="ECO:0000259" key="12">
    <source>
        <dbReference type="PROSITE" id="PS51085"/>
    </source>
</evidence>
<keyword evidence="7" id="KW-0479">Metal-binding</keyword>
<dbReference type="InterPro" id="IPR009051">
    <property type="entry name" value="Helical_ferredxn"/>
</dbReference>
<dbReference type="InterPro" id="IPR036010">
    <property type="entry name" value="2Fe-2S_ferredoxin-like_sf"/>
</dbReference>
<dbReference type="InterPro" id="IPR004489">
    <property type="entry name" value="Succ_DH/fum_Rdtase_Fe-S"/>
</dbReference>
<dbReference type="GO" id="GO:0016491">
    <property type="term" value="F:oxidoreductase activity"/>
    <property type="evidence" value="ECO:0007669"/>
    <property type="project" value="UniProtKB-KW"/>
</dbReference>
<dbReference type="PROSITE" id="PS00197">
    <property type="entry name" value="2FE2S_FER_1"/>
    <property type="match status" value="1"/>
</dbReference>
<proteinExistence type="inferred from homology"/>
<dbReference type="PANTHER" id="PTHR11921:SF29">
    <property type="entry name" value="SUCCINATE DEHYDROGENASE [UBIQUINONE] IRON-SULFUR SUBUNIT, MITOCHONDRIAL"/>
    <property type="match status" value="1"/>
</dbReference>
<dbReference type="InterPro" id="IPR006058">
    <property type="entry name" value="2Fe2S_fd_BS"/>
</dbReference>
<dbReference type="InterPro" id="IPR001041">
    <property type="entry name" value="2Fe-2S_ferredoxin-type"/>
</dbReference>
<keyword evidence="9" id="KW-0408">Iron</keyword>
<comment type="similarity">
    <text evidence="4">Belongs to the succinate dehydrogenase/fumarate reductase iron-sulfur protein family.</text>
</comment>
<sequence length="239" mass="27361">MEIVVKVRRCSGPKDKEIRFDTFKVPQQENMNVLDVVNYIQNNLDPSLAFRYSCRAGMCGTCSMRINGKNRWTCRTSFQGFGGKELIIEPLPHYPIIKDLAVDMSPFFDRYRRVRSEFVPKIPESQEFAKILPDSRERKNIDPQIECITCGCCYGECNIVETNQRYLGPAAMNRAFTLIADSRDGAGKERLDILNSHDGAWGCHTQFNCTDVCPMGISPTRAIQKLKRKEVVHAFKNFF</sequence>
<dbReference type="AlphaFoldDB" id="A0A381PRB6"/>
<evidence type="ECO:0000256" key="7">
    <source>
        <dbReference type="ARBA" id="ARBA00022723"/>
    </source>
</evidence>
<dbReference type="GO" id="GO:0006099">
    <property type="term" value="P:tricarboxylic acid cycle"/>
    <property type="evidence" value="ECO:0007669"/>
    <property type="project" value="InterPro"/>
</dbReference>
<keyword evidence="6" id="KW-0001">2Fe-2S</keyword>
<dbReference type="Gene3D" id="3.10.20.30">
    <property type="match status" value="1"/>
</dbReference>
<dbReference type="NCBIfam" id="NF004616">
    <property type="entry name" value="PRK05950.1"/>
    <property type="match status" value="1"/>
</dbReference>
<feature type="domain" description="2Fe-2S ferredoxin-type" evidence="12">
    <location>
        <begin position="1"/>
        <end position="94"/>
    </location>
</feature>
<evidence type="ECO:0000256" key="11">
    <source>
        <dbReference type="ARBA" id="ARBA00034078"/>
    </source>
</evidence>
<dbReference type="InterPro" id="IPR017896">
    <property type="entry name" value="4Fe4S_Fe-S-bd"/>
</dbReference>
<evidence type="ECO:0000256" key="6">
    <source>
        <dbReference type="ARBA" id="ARBA00022714"/>
    </source>
</evidence>
<dbReference type="Pfam" id="PF13183">
    <property type="entry name" value="Fer4_8"/>
    <property type="match status" value="1"/>
</dbReference>
<dbReference type="EMBL" id="UINC01001066">
    <property type="protein sequence ID" value="SUZ69605.1"/>
    <property type="molecule type" value="Genomic_DNA"/>
</dbReference>
<comment type="pathway">
    <text evidence="3">Carbohydrate metabolism; tricarboxylic acid cycle.</text>
</comment>
<dbReference type="SUPFAM" id="SSF46548">
    <property type="entry name" value="alpha-helical ferredoxin"/>
    <property type="match status" value="1"/>
</dbReference>
<evidence type="ECO:0000256" key="3">
    <source>
        <dbReference type="ARBA" id="ARBA00005163"/>
    </source>
</evidence>
<comment type="cofactor">
    <cofactor evidence="11">
        <name>[2Fe-2S] cluster</name>
        <dbReference type="ChEBI" id="CHEBI:190135"/>
    </cofactor>
</comment>
<evidence type="ECO:0000256" key="9">
    <source>
        <dbReference type="ARBA" id="ARBA00023004"/>
    </source>
</evidence>
<evidence type="ECO:0000256" key="8">
    <source>
        <dbReference type="ARBA" id="ARBA00023002"/>
    </source>
</evidence>